<name>A0A451BFR4_9GAMM</name>
<dbReference type="AlphaFoldDB" id="A0A451BFR4"/>
<protein>
    <submittedName>
        <fullName evidence="2">Uncharacterized protein</fullName>
    </submittedName>
</protein>
<organism evidence="2">
    <name type="scientific">Candidatus Kentrum sp. MB</name>
    <dbReference type="NCBI Taxonomy" id="2138164"/>
    <lineage>
        <taxon>Bacteria</taxon>
        <taxon>Pseudomonadati</taxon>
        <taxon>Pseudomonadota</taxon>
        <taxon>Gammaproteobacteria</taxon>
        <taxon>Candidatus Kentrum</taxon>
    </lineage>
</organism>
<dbReference type="EMBL" id="CAADFQ010000111">
    <property type="protein sequence ID" value="VFK35321.1"/>
    <property type="molecule type" value="Genomic_DNA"/>
</dbReference>
<proteinExistence type="predicted"/>
<dbReference type="EMBL" id="CAADGH010000102">
    <property type="protein sequence ID" value="VFK77134.1"/>
    <property type="molecule type" value="Genomic_DNA"/>
</dbReference>
<accession>A0A451BFR4</accession>
<reference evidence="2" key="1">
    <citation type="submission" date="2019-02" db="EMBL/GenBank/DDBJ databases">
        <authorList>
            <person name="Gruber-Vodicka R. H."/>
            <person name="Seah K. B. B."/>
        </authorList>
    </citation>
    <scope>NUCLEOTIDE SEQUENCE</scope>
    <source>
        <strain evidence="2">BECK_BZ198</strain>
        <strain evidence="1">BECK_BZ199</strain>
    </source>
</reference>
<gene>
    <name evidence="2" type="ORF">BECKMB1821H_GA0114242_11028</name>
    <name evidence="1" type="ORF">BECKMB1821I_GA0114274_11116</name>
</gene>
<evidence type="ECO:0000313" key="1">
    <source>
        <dbReference type="EMBL" id="VFK35321.1"/>
    </source>
</evidence>
<evidence type="ECO:0000313" key="2">
    <source>
        <dbReference type="EMBL" id="VFK77134.1"/>
    </source>
</evidence>
<sequence length="44" mass="5175">MLLSRVMADTLGVLTSFADEDDYLEYRLLNDPGLNSYRWFCNKK</sequence>